<dbReference type="RefSeq" id="WP_160799325.1">
    <property type="nucleotide sequence ID" value="NZ_WUUL01000001.1"/>
</dbReference>
<gene>
    <name evidence="1" type="ORF">GSM42_00665</name>
</gene>
<dbReference type="InterPro" id="IPR024702">
    <property type="entry name" value="Uncharacterised_YmfJ"/>
</dbReference>
<name>A0A6I4VPT4_9BACL</name>
<comment type="caution">
    <text evidence="1">The sequence shown here is derived from an EMBL/GenBank/DDBJ whole genome shotgun (WGS) entry which is preliminary data.</text>
</comment>
<dbReference type="EMBL" id="WUUL01000001">
    <property type="protein sequence ID" value="MXQ52285.1"/>
    <property type="molecule type" value="Genomic_DNA"/>
</dbReference>
<protein>
    <submittedName>
        <fullName evidence="1">DUF3243 family protein</fullName>
    </submittedName>
</protein>
<reference evidence="1 2" key="1">
    <citation type="submission" date="2019-12" db="EMBL/GenBank/DDBJ databases">
        <title>Whole-genome analyses of novel actinobacteria.</title>
        <authorList>
            <person name="Sahin N."/>
            <person name="Saygin H."/>
        </authorList>
    </citation>
    <scope>NUCLEOTIDE SEQUENCE [LARGE SCALE GENOMIC DNA]</scope>
    <source>
        <strain evidence="1 2">KC615</strain>
    </source>
</reference>
<organism evidence="1 2">
    <name type="scientific">Shimazuella alba</name>
    <dbReference type="NCBI Taxonomy" id="2690964"/>
    <lineage>
        <taxon>Bacteria</taxon>
        <taxon>Bacillati</taxon>
        <taxon>Bacillota</taxon>
        <taxon>Bacilli</taxon>
        <taxon>Bacillales</taxon>
        <taxon>Thermoactinomycetaceae</taxon>
        <taxon>Shimazuella</taxon>
    </lineage>
</organism>
<dbReference type="AlphaFoldDB" id="A0A6I4VPT4"/>
<proteinExistence type="predicted"/>
<dbReference type="Proteomes" id="UP000430692">
    <property type="component" value="Unassembled WGS sequence"/>
</dbReference>
<keyword evidence="2" id="KW-1185">Reference proteome</keyword>
<dbReference type="Pfam" id="PF11588">
    <property type="entry name" value="DUF3243"/>
    <property type="match status" value="1"/>
</dbReference>
<sequence>MSVLQNFDEWKKFLQDRVDQASSLGMDKVTINDLAYEIGDYLAQDVDPKNEQERLLKELWDVADENQQRVMAELMVKLVDHK</sequence>
<dbReference type="InterPro" id="IPR038292">
    <property type="entry name" value="YmfJ/YflH_sf"/>
</dbReference>
<evidence type="ECO:0000313" key="1">
    <source>
        <dbReference type="EMBL" id="MXQ52285.1"/>
    </source>
</evidence>
<accession>A0A6I4VPT4</accession>
<dbReference type="Gene3D" id="1.10.760.20">
    <property type="entry name" value="Protein of unknown function DUF3243"/>
    <property type="match status" value="1"/>
</dbReference>
<evidence type="ECO:0000313" key="2">
    <source>
        <dbReference type="Proteomes" id="UP000430692"/>
    </source>
</evidence>
<dbReference type="InterPro" id="IPR021637">
    <property type="entry name" value="DUF3243"/>
</dbReference>
<dbReference type="PIRSF" id="PIRSF004764">
    <property type="entry name" value="YmfJ"/>
    <property type="match status" value="1"/>
</dbReference>